<feature type="region of interest" description="Disordered" evidence="2">
    <location>
        <begin position="473"/>
        <end position="494"/>
    </location>
</feature>
<evidence type="ECO:0008006" key="5">
    <source>
        <dbReference type="Google" id="ProtNLM"/>
    </source>
</evidence>
<sequence>MVSATVKKARREKLIAVLKQKMMAKYVKPAGAGAKAEDQGSLKKQIAGIVDSVMALISDVNVTKYDLGVMDGRCKNAYEGYERASGRDPRLIKAVKPKSQKVVPNVPASLKNDWVIMDTFESIENDKHIIADKQRLHNIKVDVRTTLDKQMEERRAVYAAEKAEEDRFAREQKSMMEQWNYEQQVYHDMAHAKIKTESAIRNEQCRLNAEKKKKIREFERVEARQDIDVCVRELARQKQEKIDRENEAKAQNVENMAAVMSQFGKKERMEREEKAEDVRLMKLKMKMMDDEEKARKQAFNDRVAKYEKFSTKYQEKGAGKENREKELKMERIILRDAAAKEARDIKREVDDKEKVRTSALFLQVENKKMEDAKKKREDIQREADFKLASATRQAGEAYTAGAWEREHEEKKKGMKYARELMKQRMEIQRRVTKVEMGTVERIMNKKFLLKLQSDPEIVKAIQKKMFEKKPMKESDKFKYGSSLPGFSIPGKEEV</sequence>
<accession>A0ABQ6MJ55</accession>
<evidence type="ECO:0000256" key="1">
    <source>
        <dbReference type="SAM" id="Coils"/>
    </source>
</evidence>
<organism evidence="3 4">
    <name type="scientific">Tetraparma gracilis</name>
    <dbReference type="NCBI Taxonomy" id="2962635"/>
    <lineage>
        <taxon>Eukaryota</taxon>
        <taxon>Sar</taxon>
        <taxon>Stramenopiles</taxon>
        <taxon>Ochrophyta</taxon>
        <taxon>Bolidophyceae</taxon>
        <taxon>Parmales</taxon>
        <taxon>Triparmaceae</taxon>
        <taxon>Tetraparma</taxon>
    </lineage>
</organism>
<protein>
    <recommendedName>
        <fullName evidence="5">Trichohyalin-plectin-homology domain-containing protein</fullName>
    </recommendedName>
</protein>
<gene>
    <name evidence="3" type="ORF">TeGR_g11737</name>
</gene>
<name>A0ABQ6MJ55_9STRA</name>
<feature type="coiled-coil region" evidence="1">
    <location>
        <begin position="220"/>
        <end position="251"/>
    </location>
</feature>
<dbReference type="Proteomes" id="UP001165060">
    <property type="component" value="Unassembled WGS sequence"/>
</dbReference>
<feature type="coiled-coil region" evidence="1">
    <location>
        <begin position="335"/>
        <end position="389"/>
    </location>
</feature>
<keyword evidence="1" id="KW-0175">Coiled coil</keyword>
<evidence type="ECO:0000256" key="2">
    <source>
        <dbReference type="SAM" id="MobiDB-lite"/>
    </source>
</evidence>
<comment type="caution">
    <text evidence="3">The sequence shown here is derived from an EMBL/GenBank/DDBJ whole genome shotgun (WGS) entry which is preliminary data.</text>
</comment>
<proteinExistence type="predicted"/>
<evidence type="ECO:0000313" key="4">
    <source>
        <dbReference type="Proteomes" id="UP001165060"/>
    </source>
</evidence>
<reference evidence="3 4" key="1">
    <citation type="journal article" date="2023" name="Commun. Biol.">
        <title>Genome analysis of Parmales, the sister group of diatoms, reveals the evolutionary specialization of diatoms from phago-mixotrophs to photoautotrophs.</title>
        <authorList>
            <person name="Ban H."/>
            <person name="Sato S."/>
            <person name="Yoshikawa S."/>
            <person name="Yamada K."/>
            <person name="Nakamura Y."/>
            <person name="Ichinomiya M."/>
            <person name="Sato N."/>
            <person name="Blanc-Mathieu R."/>
            <person name="Endo H."/>
            <person name="Kuwata A."/>
            <person name="Ogata H."/>
        </authorList>
    </citation>
    <scope>NUCLEOTIDE SEQUENCE [LARGE SCALE GENOMIC DNA]</scope>
</reference>
<keyword evidence="4" id="KW-1185">Reference proteome</keyword>
<dbReference type="EMBL" id="BRYB01000278">
    <property type="protein sequence ID" value="GMI26854.1"/>
    <property type="molecule type" value="Genomic_DNA"/>
</dbReference>
<evidence type="ECO:0000313" key="3">
    <source>
        <dbReference type="EMBL" id="GMI26854.1"/>
    </source>
</evidence>